<gene>
    <name evidence="13" type="ORF">D4764_10G0010370</name>
</gene>
<dbReference type="InterPro" id="IPR002455">
    <property type="entry name" value="GPCR3_GABA-B"/>
</dbReference>
<dbReference type="PRINTS" id="PR01177">
    <property type="entry name" value="GABAB1RECPTR"/>
</dbReference>
<feature type="compositionally biased region" description="Polar residues" evidence="10">
    <location>
        <begin position="307"/>
        <end position="316"/>
    </location>
</feature>
<feature type="compositionally biased region" description="Basic and acidic residues" evidence="10">
    <location>
        <begin position="204"/>
        <end position="213"/>
    </location>
</feature>
<dbReference type="PANTHER" id="PTHR10519">
    <property type="entry name" value="GABA-B RECEPTOR"/>
    <property type="match status" value="1"/>
</dbReference>
<feature type="domain" description="G-protein coupled receptors family 3 profile" evidence="12">
    <location>
        <begin position="93"/>
        <end position="196"/>
    </location>
</feature>
<dbReference type="EMBL" id="RHFK02000002">
    <property type="protein sequence ID" value="TWW80007.1"/>
    <property type="molecule type" value="Genomic_DNA"/>
</dbReference>
<evidence type="ECO:0000313" key="14">
    <source>
        <dbReference type="Proteomes" id="UP000324091"/>
    </source>
</evidence>
<accession>A0A5C6PNT4</accession>
<feature type="compositionally biased region" description="Low complexity" evidence="10">
    <location>
        <begin position="39"/>
        <end position="62"/>
    </location>
</feature>
<keyword evidence="14" id="KW-1185">Reference proteome</keyword>
<keyword evidence="5" id="KW-0297">G-protein coupled receptor</keyword>
<dbReference type="Proteomes" id="UP000324091">
    <property type="component" value="Chromosome 10"/>
</dbReference>
<evidence type="ECO:0000256" key="2">
    <source>
        <dbReference type="ARBA" id="ARBA00008991"/>
    </source>
</evidence>
<feature type="transmembrane region" description="Helical" evidence="11">
    <location>
        <begin position="91"/>
        <end position="109"/>
    </location>
</feature>
<comment type="caution">
    <text evidence="13">The sequence shown here is derived from an EMBL/GenBank/DDBJ whole genome shotgun (WGS) entry which is preliminary data.</text>
</comment>
<evidence type="ECO:0000256" key="3">
    <source>
        <dbReference type="ARBA" id="ARBA00022692"/>
    </source>
</evidence>
<feature type="compositionally biased region" description="Polar residues" evidence="10">
    <location>
        <begin position="186"/>
        <end position="202"/>
    </location>
</feature>
<comment type="subcellular location">
    <subcellularLocation>
        <location evidence="1">Membrane</location>
        <topology evidence="1">Multi-pass membrane protein</topology>
    </subcellularLocation>
</comment>
<feature type="compositionally biased region" description="Low complexity" evidence="10">
    <location>
        <begin position="283"/>
        <end position="294"/>
    </location>
</feature>
<protein>
    <submittedName>
        <fullName evidence="13">Gamma-aminobutyric acid type B receptor subunit 1</fullName>
    </submittedName>
</protein>
<evidence type="ECO:0000256" key="4">
    <source>
        <dbReference type="ARBA" id="ARBA00022989"/>
    </source>
</evidence>
<evidence type="ECO:0000256" key="5">
    <source>
        <dbReference type="ARBA" id="ARBA00023040"/>
    </source>
</evidence>
<organism evidence="13 14">
    <name type="scientific">Takifugu flavidus</name>
    <name type="common">sansaifugu</name>
    <dbReference type="NCBI Taxonomy" id="433684"/>
    <lineage>
        <taxon>Eukaryota</taxon>
        <taxon>Metazoa</taxon>
        <taxon>Chordata</taxon>
        <taxon>Craniata</taxon>
        <taxon>Vertebrata</taxon>
        <taxon>Euteleostomi</taxon>
        <taxon>Actinopterygii</taxon>
        <taxon>Neopterygii</taxon>
        <taxon>Teleostei</taxon>
        <taxon>Neoteleostei</taxon>
        <taxon>Acanthomorphata</taxon>
        <taxon>Eupercaria</taxon>
        <taxon>Tetraodontiformes</taxon>
        <taxon>Tetradontoidea</taxon>
        <taxon>Tetraodontidae</taxon>
        <taxon>Takifugu</taxon>
    </lineage>
</organism>
<feature type="region of interest" description="Disordered" evidence="10">
    <location>
        <begin position="243"/>
        <end position="316"/>
    </location>
</feature>
<feature type="region of interest" description="Disordered" evidence="10">
    <location>
        <begin position="1"/>
        <end position="67"/>
    </location>
</feature>
<feature type="transmembrane region" description="Helical" evidence="11">
    <location>
        <begin position="154"/>
        <end position="174"/>
    </location>
</feature>
<dbReference type="GO" id="GO:0038039">
    <property type="term" value="C:G protein-coupled receptor heterodimeric complex"/>
    <property type="evidence" value="ECO:0007669"/>
    <property type="project" value="TreeGrafter"/>
</dbReference>
<dbReference type="GO" id="GO:0007214">
    <property type="term" value="P:gamma-aminobutyric acid signaling pathway"/>
    <property type="evidence" value="ECO:0007669"/>
    <property type="project" value="TreeGrafter"/>
</dbReference>
<dbReference type="Pfam" id="PF00003">
    <property type="entry name" value="7tm_3"/>
    <property type="match status" value="1"/>
</dbReference>
<dbReference type="PROSITE" id="PS50259">
    <property type="entry name" value="G_PROTEIN_RECEP_F3_4"/>
    <property type="match status" value="1"/>
</dbReference>
<name>A0A5C6PNT4_9TELE</name>
<proteinExistence type="inferred from homology"/>
<keyword evidence="4 11" id="KW-1133">Transmembrane helix</keyword>
<evidence type="ECO:0000256" key="8">
    <source>
        <dbReference type="ARBA" id="ARBA00023180"/>
    </source>
</evidence>
<feature type="transmembrane region" description="Helical" evidence="11">
    <location>
        <begin position="129"/>
        <end position="148"/>
    </location>
</feature>
<keyword evidence="7 13" id="KW-0675">Receptor</keyword>
<keyword evidence="8" id="KW-0325">Glycoprotein</keyword>
<dbReference type="PANTHER" id="PTHR10519:SF77">
    <property type="entry name" value="GAMMA-AMINOBUTYRIC ACID TYPE B RECEPTOR SUBUNIT 1"/>
    <property type="match status" value="1"/>
</dbReference>
<keyword evidence="6 11" id="KW-0472">Membrane</keyword>
<feature type="compositionally biased region" description="Polar residues" evidence="10">
    <location>
        <begin position="250"/>
        <end position="267"/>
    </location>
</feature>
<evidence type="ECO:0000313" key="13">
    <source>
        <dbReference type="EMBL" id="TWW80007.1"/>
    </source>
</evidence>
<keyword evidence="9" id="KW-0807">Transducer</keyword>
<evidence type="ECO:0000256" key="11">
    <source>
        <dbReference type="SAM" id="Phobius"/>
    </source>
</evidence>
<evidence type="ECO:0000256" key="6">
    <source>
        <dbReference type="ARBA" id="ARBA00023136"/>
    </source>
</evidence>
<dbReference type="GO" id="GO:0004965">
    <property type="term" value="F:G protein-coupled GABA receptor activity"/>
    <property type="evidence" value="ECO:0007669"/>
    <property type="project" value="InterPro"/>
</dbReference>
<evidence type="ECO:0000259" key="12">
    <source>
        <dbReference type="PROSITE" id="PS50259"/>
    </source>
</evidence>
<evidence type="ECO:0000256" key="9">
    <source>
        <dbReference type="ARBA" id="ARBA00023224"/>
    </source>
</evidence>
<sequence length="316" mass="34645">MAPRERARPSRAQETNTAHPGTGSRSSPPGNTEQEWPSRARGAGAGAALLGTGSRSRSGPPGNTEQAQNTLALTGRHNLLKSAARCKLPTGVVYGYKGLLLLLGIFLAYETKSVSTEKINDHRAVGMAIYNVAVLCLITAPVTMILSSQQDASFAFASLAIVFSAYITLVVLFVPKMRRLITRGEWQSEQQDTLKTGSSTNNNDEEKSRQLERENRELQKIIQEKEERVSALRNQLAERQALRNRHRPSIGQNQNHNAPPPSSQTDPKSLLPPPGYPTTDNHSLPPSFSNSSSLYPADSKMSRNHCHNSQIPLLYK</sequence>
<dbReference type="AlphaFoldDB" id="A0A5C6PNT4"/>
<evidence type="ECO:0000256" key="7">
    <source>
        <dbReference type="ARBA" id="ARBA00023170"/>
    </source>
</evidence>
<comment type="similarity">
    <text evidence="2">Belongs to the G-protein coupled receptor 3 family. GABA-B receptor subfamily.</text>
</comment>
<dbReference type="InterPro" id="IPR017978">
    <property type="entry name" value="GPCR_3_C"/>
</dbReference>
<keyword evidence="3 11" id="KW-0812">Transmembrane</keyword>
<evidence type="ECO:0000256" key="1">
    <source>
        <dbReference type="ARBA" id="ARBA00004141"/>
    </source>
</evidence>
<evidence type="ECO:0000256" key="10">
    <source>
        <dbReference type="SAM" id="MobiDB-lite"/>
    </source>
</evidence>
<feature type="region of interest" description="Disordered" evidence="10">
    <location>
        <begin position="186"/>
        <end position="213"/>
    </location>
</feature>
<feature type="compositionally biased region" description="Polar residues" evidence="10">
    <location>
        <begin position="12"/>
        <end position="35"/>
    </location>
</feature>
<reference evidence="13 14" key="1">
    <citation type="submission" date="2019-04" db="EMBL/GenBank/DDBJ databases">
        <title>Chromosome genome assembly for Takifugu flavidus.</title>
        <authorList>
            <person name="Xiao S."/>
        </authorList>
    </citation>
    <scope>NUCLEOTIDE SEQUENCE [LARGE SCALE GENOMIC DNA]</scope>
    <source>
        <strain evidence="13">HTHZ2018</strain>
        <tissue evidence="13">Muscle</tissue>
    </source>
</reference>